<protein>
    <submittedName>
        <fullName evidence="1">Uncharacterized protein</fullName>
    </submittedName>
</protein>
<dbReference type="EMBL" id="JACVVK020000148">
    <property type="protein sequence ID" value="KAK7488643.1"/>
    <property type="molecule type" value="Genomic_DNA"/>
</dbReference>
<sequence>GMTTVVSGITLVMRLCTQVADTSVQHYILFYIKQDDQMRTVVLGAFSQTCLRHLIMYYSDACSLFHSMHGPNDLTEQL</sequence>
<gene>
    <name evidence="1" type="ORF">BaRGS_00020096</name>
</gene>
<feature type="non-terminal residue" evidence="1">
    <location>
        <position position="1"/>
    </location>
</feature>
<dbReference type="AlphaFoldDB" id="A0ABD0KNM7"/>
<evidence type="ECO:0000313" key="2">
    <source>
        <dbReference type="Proteomes" id="UP001519460"/>
    </source>
</evidence>
<dbReference type="Proteomes" id="UP001519460">
    <property type="component" value="Unassembled WGS sequence"/>
</dbReference>
<organism evidence="1 2">
    <name type="scientific">Batillaria attramentaria</name>
    <dbReference type="NCBI Taxonomy" id="370345"/>
    <lineage>
        <taxon>Eukaryota</taxon>
        <taxon>Metazoa</taxon>
        <taxon>Spiralia</taxon>
        <taxon>Lophotrochozoa</taxon>
        <taxon>Mollusca</taxon>
        <taxon>Gastropoda</taxon>
        <taxon>Caenogastropoda</taxon>
        <taxon>Sorbeoconcha</taxon>
        <taxon>Cerithioidea</taxon>
        <taxon>Batillariidae</taxon>
        <taxon>Batillaria</taxon>
    </lineage>
</organism>
<reference evidence="1 2" key="1">
    <citation type="journal article" date="2023" name="Sci. Data">
        <title>Genome assembly of the Korean intertidal mud-creeper Batillaria attramentaria.</title>
        <authorList>
            <person name="Patra A.K."/>
            <person name="Ho P.T."/>
            <person name="Jun S."/>
            <person name="Lee S.J."/>
            <person name="Kim Y."/>
            <person name="Won Y.J."/>
        </authorList>
    </citation>
    <scope>NUCLEOTIDE SEQUENCE [LARGE SCALE GENOMIC DNA]</scope>
    <source>
        <strain evidence="1">Wonlab-2016</strain>
    </source>
</reference>
<accession>A0ABD0KNM7</accession>
<comment type="caution">
    <text evidence="1">The sequence shown here is derived from an EMBL/GenBank/DDBJ whole genome shotgun (WGS) entry which is preliminary data.</text>
</comment>
<keyword evidence="2" id="KW-1185">Reference proteome</keyword>
<proteinExistence type="predicted"/>
<name>A0ABD0KNM7_9CAEN</name>
<evidence type="ECO:0000313" key="1">
    <source>
        <dbReference type="EMBL" id="KAK7488643.1"/>
    </source>
</evidence>